<evidence type="ECO:0000313" key="2">
    <source>
        <dbReference type="Proteomes" id="UP000035100"/>
    </source>
</evidence>
<accession>A0A0D0Q5A9</accession>
<evidence type="ECO:0000313" key="1">
    <source>
        <dbReference type="EMBL" id="KIQ69684.1"/>
    </source>
</evidence>
<dbReference type="STRING" id="1123501.Wenmar_02048"/>
<proteinExistence type="predicted"/>
<keyword evidence="2" id="KW-1185">Reference proteome</keyword>
<protein>
    <submittedName>
        <fullName evidence="1">Uncharacterized protein</fullName>
    </submittedName>
</protein>
<gene>
    <name evidence="1" type="ORF">Wenmar_02048</name>
</gene>
<dbReference type="AlphaFoldDB" id="A0A0D0Q5A9"/>
<sequence length="75" mass="8467">MSEGRRTARPRLSPALPHRRTVLHWLLAPLAPWFAFLDPGEPLPDTRFWRLFQSNLAPTFVSGALLRIGLYAATA</sequence>
<organism evidence="1 2">
    <name type="scientific">Wenxinia marina DSM 24838</name>
    <dbReference type="NCBI Taxonomy" id="1123501"/>
    <lineage>
        <taxon>Bacteria</taxon>
        <taxon>Pseudomonadati</taxon>
        <taxon>Pseudomonadota</taxon>
        <taxon>Alphaproteobacteria</taxon>
        <taxon>Rhodobacterales</taxon>
        <taxon>Roseobacteraceae</taxon>
        <taxon>Wenxinia</taxon>
    </lineage>
</organism>
<dbReference type="EMBL" id="AONG01000009">
    <property type="protein sequence ID" value="KIQ69684.1"/>
    <property type="molecule type" value="Genomic_DNA"/>
</dbReference>
<reference evidence="1 2" key="1">
    <citation type="submission" date="2013-01" db="EMBL/GenBank/DDBJ databases">
        <authorList>
            <person name="Fiebig A."/>
            <person name="Goeker M."/>
            <person name="Klenk H.-P.P."/>
        </authorList>
    </citation>
    <scope>NUCLEOTIDE SEQUENCE [LARGE SCALE GENOMIC DNA]</scope>
    <source>
        <strain evidence="1 2">DSM 24838</strain>
    </source>
</reference>
<dbReference type="Proteomes" id="UP000035100">
    <property type="component" value="Unassembled WGS sequence"/>
</dbReference>
<dbReference type="RefSeq" id="WP_018304898.1">
    <property type="nucleotide sequence ID" value="NZ_KB902316.1"/>
</dbReference>
<name>A0A0D0Q5A9_9RHOB</name>
<comment type="caution">
    <text evidence="1">The sequence shown here is derived from an EMBL/GenBank/DDBJ whole genome shotgun (WGS) entry which is preliminary data.</text>
</comment>